<evidence type="ECO:0000256" key="8">
    <source>
        <dbReference type="ARBA" id="ARBA00023180"/>
    </source>
</evidence>
<evidence type="ECO:0000313" key="16">
    <source>
        <dbReference type="Proteomes" id="UP001497497"/>
    </source>
</evidence>
<gene>
    <name evidence="15" type="ORF">GSLYS_00017116001</name>
</gene>
<feature type="domain" description="Saposin B-type" evidence="13">
    <location>
        <begin position="66"/>
        <end position="152"/>
    </location>
</feature>
<dbReference type="PANTHER" id="PTHR11480:SF3">
    <property type="entry name" value="BCDNA.GH08312"/>
    <property type="match status" value="1"/>
</dbReference>
<comment type="subcellular location">
    <subcellularLocation>
        <location evidence="1">Secreted</location>
        <location evidence="1">Extracellular space</location>
        <location evidence="1">Surface film</location>
    </subcellularLocation>
</comment>
<dbReference type="PROSITE" id="PS51110">
    <property type="entry name" value="SAP_A"/>
    <property type="match status" value="1"/>
</dbReference>
<feature type="domain" description="Saposin B-type" evidence="13">
    <location>
        <begin position="1875"/>
        <end position="1957"/>
    </location>
</feature>
<feature type="domain" description="Saposin B-type" evidence="13">
    <location>
        <begin position="345"/>
        <end position="426"/>
    </location>
</feature>
<dbReference type="InterPro" id="IPR011001">
    <property type="entry name" value="Saposin-like"/>
</dbReference>
<reference evidence="15 16" key="1">
    <citation type="submission" date="2024-04" db="EMBL/GenBank/DDBJ databases">
        <authorList>
            <consortium name="Genoscope - CEA"/>
            <person name="William W."/>
        </authorList>
    </citation>
    <scope>NUCLEOTIDE SEQUENCE [LARGE SCALE GENOMIC DNA]</scope>
</reference>
<name>A0AAV2IFU4_LYMST</name>
<dbReference type="Proteomes" id="UP001497497">
    <property type="component" value="Unassembled WGS sequence"/>
</dbReference>
<dbReference type="FunFam" id="1.10.225.10:FF:000008">
    <property type="entry name" value="Pulmonary surfactant-associated protein B"/>
    <property type="match status" value="1"/>
</dbReference>
<accession>A0AAV2IFU4</accession>
<dbReference type="InterPro" id="IPR007856">
    <property type="entry name" value="SapB_1"/>
</dbReference>
<keyword evidence="2" id="KW-0767">Surface film</keyword>
<dbReference type="GO" id="GO:0007585">
    <property type="term" value="P:respiratory gaseous exchange by respiratory system"/>
    <property type="evidence" value="ECO:0007669"/>
    <property type="project" value="UniProtKB-KW"/>
</dbReference>
<dbReference type="InterPro" id="IPR008373">
    <property type="entry name" value="Saposin"/>
</dbReference>
<dbReference type="Pfam" id="PF05184">
    <property type="entry name" value="SapB_1"/>
    <property type="match status" value="15"/>
</dbReference>
<keyword evidence="4" id="KW-0305">Gaseous exchange</keyword>
<dbReference type="EMBL" id="CAXITT010000563">
    <property type="protein sequence ID" value="CAL1543582.1"/>
    <property type="molecule type" value="Genomic_DNA"/>
</dbReference>
<keyword evidence="3" id="KW-0964">Secreted</keyword>
<sequence>MHSLGVGLFLCVLLASGYGAVISKSGLKREYCSWGAQYWCSSPKTAGLCGKTEWCASNSRPQDGVEDFPCSVAEKLIKLARSALGDSEAHSEYDIALKLAKACTRLTDSKERQQCKTLATKEETLLKLLKLVDTQLSPKIVAVAVGACPQNVPTAEVKGCTKCQDVLSAAQMYIGKYMTLEVYKKAFEGTCAKLGPGKQICQFVAERKYKMFYDGLLSASADTVCEGHNKCLGISPAISNVQSSDLCTTCKSVVADIRSLDRSQDVQDVIRNVIKSVCTKLGQLENVCDVLADEGLQYVFEIIATEMEPVVVCETLDLCSVPVQTKTPVARTALSFEVPIAKVDASVPCMVCQLALEEIEGYLAKNSTEQTLESFLSEICNRLPPTVSGQCNTFVYQYGPIVIKLLEKKLNPNLVCEALGLCKNSTGQVTTQKPYKYSDNRPANDELCDLCKYAATYIDTYLKKNASEAEIEALLQKVCDILPSSIKQQCDSLVQQYGPVIIQLLLQELDPTQVCTAIGLCTGNKVSTVPTLKSAFQQPKDEICDLCKYVVTYIDTFLKENATEAEIEALLQKVCDILPSSIKQQCDSLVQQYGPVIIQLLLQELDPTQVCTAIGLCTGNKVSTVPTLKSAFQQPKDEICDLCKYVVTYIDTFLKENATEAEIEALLQKVCDILPSSIKQQCDSLVQQYGPVIIQLLLQELDPTQVCTAIGLCTGNKVSTVPTLKSAFQQPKDEICDLCKYVVTYIDTFLKENATEAEIEALLEKVCKILPSSISQQCDSLVQQYGPVIIQLLLQELEPTQVCSAIGLCTGNKVPILPNLKSSVKQPNDELCDLCKYVVTYIDTFVKENATEAEIEALLEKVCKILPSSISQQCDSLVQQYGPVIIQLLLQELDPTQVCSAIGLCTGNHVTSIKSQAIEKVNGPVCALCEYVMQELDQMLAENSTQDQIEAALKKVCDIVPATLRDECKEFLNTYGPLILQLLVQELQPQQICAAIGLCSVTSIKLQAIEKVNGPVCALCEYVMQELDQMLAENSTQDQIEAALKKVCDIVPATLRDECKEFLNTYGPLILQLLVQELQPQQICAAIGLCSANQLALKPQQLESSASCALCELILSKLDSVLGQNTTEAEIQAELDKVCDALTPSLKSDCQTVVEQYAPIILHLLIQKMDPKLVCTAIRLCSAKTVMTTSVFKVNKQKTELCAICESVMQMLENILKEQSTKTEIISALDKVCDLLPGQDKELCHTFLPMYFGYVVDLIEQEIPPKLICKYLKVCIDDELKVIAKKQSQGAAVKKGELCPLCIYVLQELDKILETNASKKEIITALDKVCDLLPASIKGQCMSFVGLYLPYVVDLIVQGLSPEQICKELNLCVSQTKSVMNYLTHDTAVSLKKDELCPLCIYVFTAVDQLLAGNATEPNIEKALDHVCNVLVPLKNQCEKFVALYTPYVVDLILKELTPQEICNQLGLCTNTTDVASPSGNKPLIQVTSDPECAICELIMKYLEALVTKNTSVSDIESALDKVCHLLPSTVSSDCVTFVSSYTPGLVSLLSHFPPDQVCALIKACQLPPLRVQKAVFEKASMSEKPSLKGDNLCILCEFIATTLENLLLENETESQLIAALEKMCDVLPSMTDECKSVVDEYGPLVIKLLIQKLKPSQICSILSLCPSTKTKLALPDSWKKSSFNGCSLCQLMMDELELLLKQPFVEVEVEKALTLTCHQLPSEWRTPCDDLVQMFTPNIVDFIIKGMTPQEFCQFVSLCQRKRKDVPKKANSLTFMTETNEPATKPNEMEYCSLCKFALYDVQNAMVEPFWQNKSKAILYEVCSYLTTGQDACKLLVDMNFNALVNEITAFRFPIEFCQKIELCEPPASVLKLAGPECGICKVLVQLLDTFLQKNTTVTEVEKVLNAACEALIPKAERAQCEAIVRQYTPTLMQLLAQLDDPTKVCQATRLCPNASQRFLHLTSN</sequence>
<feature type="domain" description="Saposin B-type" evidence="13">
    <location>
        <begin position="540"/>
        <end position="621"/>
    </location>
</feature>
<proteinExistence type="predicted"/>
<feature type="domain" description="Saposin B-type" evidence="13">
    <location>
        <begin position="156"/>
        <end position="235"/>
    </location>
</feature>
<feature type="chain" id="PRO_5043651613" description="Pulmonary surfactant-associated protein B" evidence="12">
    <location>
        <begin position="20"/>
        <end position="1966"/>
    </location>
</feature>
<evidence type="ECO:0000256" key="9">
    <source>
        <dbReference type="ARBA" id="ARBA00037221"/>
    </source>
</evidence>
<evidence type="ECO:0000256" key="4">
    <source>
        <dbReference type="ARBA" id="ARBA00022713"/>
    </source>
</evidence>
<organism evidence="15 16">
    <name type="scientific">Lymnaea stagnalis</name>
    <name type="common">Great pond snail</name>
    <name type="synonym">Helix stagnalis</name>
    <dbReference type="NCBI Taxonomy" id="6523"/>
    <lineage>
        <taxon>Eukaryota</taxon>
        <taxon>Metazoa</taxon>
        <taxon>Spiralia</taxon>
        <taxon>Lophotrochozoa</taxon>
        <taxon>Mollusca</taxon>
        <taxon>Gastropoda</taxon>
        <taxon>Heterobranchia</taxon>
        <taxon>Euthyneura</taxon>
        <taxon>Panpulmonata</taxon>
        <taxon>Hygrophila</taxon>
        <taxon>Lymnaeoidea</taxon>
        <taxon>Lymnaeidae</taxon>
        <taxon>Lymnaea</taxon>
    </lineage>
</organism>
<dbReference type="SMART" id="SM00741">
    <property type="entry name" value="SapB"/>
    <property type="match status" value="20"/>
</dbReference>
<comment type="function">
    <text evidence="9">Pulmonary surfactant-associated proteins promote alveolar stability by lowering the surface tension at the air-liquid interface in the peripheral air spaces. SP-B increases the collapse pressure of palmitic acid to nearly 70 millinewtons per meter.</text>
</comment>
<dbReference type="FunFam" id="1.10.225.10:FF:000002">
    <property type="entry name" value="prosaposin isoform X2"/>
    <property type="match status" value="10"/>
</dbReference>
<dbReference type="InterPro" id="IPR008139">
    <property type="entry name" value="SaposinB_dom"/>
</dbReference>
<feature type="domain" description="Saposin B-type" evidence="13">
    <location>
        <begin position="1295"/>
        <end position="1376"/>
    </location>
</feature>
<keyword evidence="5 12" id="KW-0732">Signal</keyword>
<dbReference type="GO" id="GO:0016020">
    <property type="term" value="C:membrane"/>
    <property type="evidence" value="ECO:0007669"/>
    <property type="project" value="GOC"/>
</dbReference>
<feature type="domain" description="Saposin B-type" evidence="13">
    <location>
        <begin position="828"/>
        <end position="909"/>
    </location>
</feature>
<feature type="domain" description="Saposin B-type" evidence="13">
    <location>
        <begin position="1489"/>
        <end position="1569"/>
    </location>
</feature>
<feature type="domain" description="Saposin B-type" evidence="13">
    <location>
        <begin position="1590"/>
        <end position="1670"/>
    </location>
</feature>
<feature type="domain" description="Saposin A-type" evidence="14">
    <location>
        <begin position="25"/>
        <end position="65"/>
    </location>
</feature>
<evidence type="ECO:0000256" key="10">
    <source>
        <dbReference type="ARBA" id="ARBA00041094"/>
    </source>
</evidence>
<feature type="domain" description="Saposin B-type" evidence="13">
    <location>
        <begin position="444"/>
        <end position="525"/>
    </location>
</feature>
<dbReference type="InterPro" id="IPR003119">
    <property type="entry name" value="SAP_A"/>
</dbReference>
<dbReference type="SUPFAM" id="SSF47862">
    <property type="entry name" value="Saposin"/>
    <property type="match status" value="18"/>
</dbReference>
<dbReference type="GO" id="GO:0005764">
    <property type="term" value="C:lysosome"/>
    <property type="evidence" value="ECO:0007669"/>
    <property type="project" value="InterPro"/>
</dbReference>
<evidence type="ECO:0000256" key="11">
    <source>
        <dbReference type="ARBA" id="ARBA00041785"/>
    </source>
</evidence>
<dbReference type="InterPro" id="IPR051428">
    <property type="entry name" value="Sphingo_Act-Surfact_Prot"/>
</dbReference>
<feature type="domain" description="Saposin B-type" evidence="13">
    <location>
        <begin position="1104"/>
        <end position="1185"/>
    </location>
</feature>
<keyword evidence="7" id="KW-1015">Disulfide bond</keyword>
<dbReference type="Gene3D" id="1.10.225.10">
    <property type="entry name" value="Saposin-like"/>
    <property type="match status" value="19"/>
</dbReference>
<keyword evidence="16" id="KW-1185">Reference proteome</keyword>
<keyword evidence="6" id="KW-0677">Repeat</keyword>
<keyword evidence="8" id="KW-0325">Glycoprotein</keyword>
<evidence type="ECO:0000256" key="1">
    <source>
        <dbReference type="ARBA" id="ARBA00004364"/>
    </source>
</evidence>
<dbReference type="PROSITE" id="PS50015">
    <property type="entry name" value="SAP_B"/>
    <property type="match status" value="20"/>
</dbReference>
<feature type="domain" description="Saposin B-type" evidence="13">
    <location>
        <begin position="1683"/>
        <end position="1764"/>
    </location>
</feature>
<dbReference type="PANTHER" id="PTHR11480">
    <property type="entry name" value="SAPOSIN-RELATED"/>
    <property type="match status" value="1"/>
</dbReference>
<feature type="signal peptide" evidence="12">
    <location>
        <begin position="1"/>
        <end position="19"/>
    </location>
</feature>
<evidence type="ECO:0000313" key="15">
    <source>
        <dbReference type="EMBL" id="CAL1543582.1"/>
    </source>
</evidence>
<feature type="domain" description="Saposin B-type" evidence="13">
    <location>
        <begin position="636"/>
        <end position="717"/>
    </location>
</feature>
<feature type="domain" description="Saposin B-type" evidence="13">
    <location>
        <begin position="922"/>
        <end position="1003"/>
    </location>
</feature>
<feature type="domain" description="Saposin B-type" evidence="13">
    <location>
        <begin position="732"/>
        <end position="813"/>
    </location>
</feature>
<evidence type="ECO:0000256" key="5">
    <source>
        <dbReference type="ARBA" id="ARBA00022729"/>
    </source>
</evidence>
<dbReference type="Pfam" id="PF03489">
    <property type="entry name" value="SapB_2"/>
    <property type="match status" value="15"/>
</dbReference>
<dbReference type="InterPro" id="IPR008138">
    <property type="entry name" value="SapB_2"/>
</dbReference>
<evidence type="ECO:0000256" key="2">
    <source>
        <dbReference type="ARBA" id="ARBA00022439"/>
    </source>
</evidence>
<feature type="domain" description="Saposin B-type" evidence="13">
    <location>
        <begin position="1198"/>
        <end position="1279"/>
    </location>
</feature>
<evidence type="ECO:0000256" key="7">
    <source>
        <dbReference type="ARBA" id="ARBA00023157"/>
    </source>
</evidence>
<evidence type="ECO:0000256" key="3">
    <source>
        <dbReference type="ARBA" id="ARBA00022525"/>
    </source>
</evidence>
<comment type="caution">
    <text evidence="15">The sequence shown here is derived from an EMBL/GenBank/DDBJ whole genome shotgun (WGS) entry which is preliminary data.</text>
</comment>
<feature type="domain" description="Saposin B-type" evidence="13">
    <location>
        <begin position="1013"/>
        <end position="1094"/>
    </location>
</feature>
<feature type="domain" description="Saposin B-type" evidence="13">
    <location>
        <begin position="243"/>
        <end position="323"/>
    </location>
</feature>
<feature type="domain" description="Saposin B-type" evidence="13">
    <location>
        <begin position="1789"/>
        <end position="1869"/>
    </location>
</feature>
<dbReference type="Pfam" id="PF02199">
    <property type="entry name" value="SapA"/>
    <property type="match status" value="1"/>
</dbReference>
<feature type="domain" description="Saposin B-type" evidence="13">
    <location>
        <begin position="1393"/>
        <end position="1473"/>
    </location>
</feature>
<evidence type="ECO:0000259" key="13">
    <source>
        <dbReference type="PROSITE" id="PS50015"/>
    </source>
</evidence>
<dbReference type="PRINTS" id="PR01797">
    <property type="entry name" value="SAPOSIN"/>
</dbReference>
<evidence type="ECO:0000259" key="14">
    <source>
        <dbReference type="PROSITE" id="PS51110"/>
    </source>
</evidence>
<protein>
    <recommendedName>
        <fullName evidence="10">Pulmonary surfactant-associated protein B</fullName>
    </recommendedName>
    <alternativeName>
        <fullName evidence="11">Pulmonary surfactant-associated proteolipid SPL(Phe)</fullName>
    </alternativeName>
</protein>
<evidence type="ECO:0000256" key="6">
    <source>
        <dbReference type="ARBA" id="ARBA00022737"/>
    </source>
</evidence>
<dbReference type="GO" id="GO:0006665">
    <property type="term" value="P:sphingolipid metabolic process"/>
    <property type="evidence" value="ECO:0007669"/>
    <property type="project" value="InterPro"/>
</dbReference>
<evidence type="ECO:0000256" key="12">
    <source>
        <dbReference type="SAM" id="SignalP"/>
    </source>
</evidence>
<dbReference type="GO" id="GO:0005576">
    <property type="term" value="C:extracellular region"/>
    <property type="evidence" value="ECO:0007669"/>
    <property type="project" value="UniProtKB-SubCell"/>
</dbReference>